<evidence type="ECO:0000256" key="4">
    <source>
        <dbReference type="ARBA" id="ARBA00023121"/>
    </source>
</evidence>
<feature type="domain" description="C2" evidence="7">
    <location>
        <begin position="421"/>
        <end position="537"/>
    </location>
</feature>
<reference evidence="9 10" key="1">
    <citation type="submission" date="2016-07" db="EMBL/GenBank/DDBJ databases">
        <title>Pervasive Adenine N6-methylation of Active Genes in Fungi.</title>
        <authorList>
            <consortium name="DOE Joint Genome Institute"/>
            <person name="Mondo S.J."/>
            <person name="Dannebaum R.O."/>
            <person name="Kuo R.C."/>
            <person name="Labutti K."/>
            <person name="Haridas S."/>
            <person name="Kuo A."/>
            <person name="Salamov A."/>
            <person name="Ahrendt S.R."/>
            <person name="Lipzen A."/>
            <person name="Sullivan W."/>
            <person name="Andreopoulos W.B."/>
            <person name="Clum A."/>
            <person name="Lindquist E."/>
            <person name="Daum C."/>
            <person name="Ramamoorthy G.K."/>
            <person name="Gryganskyi A."/>
            <person name="Culley D."/>
            <person name="Magnuson J.K."/>
            <person name="James T.Y."/>
            <person name="O'Malley M.A."/>
            <person name="Stajich J.E."/>
            <person name="Spatafora J.W."/>
            <person name="Visel A."/>
            <person name="Grigoriev I.V."/>
        </authorList>
    </citation>
    <scope>NUCLEOTIDE SEQUENCE [LARGE SCALE GENOMIC DNA]</scope>
    <source>
        <strain evidence="9 10">PL171</strain>
    </source>
</reference>
<dbReference type="PROSITE" id="PS50004">
    <property type="entry name" value="C2"/>
    <property type="match status" value="3"/>
</dbReference>
<dbReference type="EMBL" id="MCFL01000006">
    <property type="protein sequence ID" value="ORZ39282.1"/>
    <property type="molecule type" value="Genomic_DNA"/>
</dbReference>
<protein>
    <recommendedName>
        <fullName evidence="11">C2 domain-containing protein</fullName>
    </recommendedName>
</protein>
<dbReference type="PANTHER" id="PTHR46980:SF2">
    <property type="entry name" value="TRICALBIN-1-RELATED"/>
    <property type="match status" value="1"/>
</dbReference>
<feature type="domain" description="C2" evidence="7">
    <location>
        <begin position="592"/>
        <end position="714"/>
    </location>
</feature>
<dbReference type="GO" id="GO:0016020">
    <property type="term" value="C:membrane"/>
    <property type="evidence" value="ECO:0007669"/>
    <property type="project" value="UniProtKB-SubCell"/>
</dbReference>
<dbReference type="GO" id="GO:0006869">
    <property type="term" value="P:lipid transport"/>
    <property type="evidence" value="ECO:0007669"/>
    <property type="project" value="UniProtKB-KW"/>
</dbReference>
<keyword evidence="4" id="KW-0446">Lipid-binding</keyword>
<feature type="region of interest" description="Disordered" evidence="6">
    <location>
        <begin position="1474"/>
        <end position="1494"/>
    </location>
</feature>
<dbReference type="STRING" id="765915.A0A1Y2I1K1"/>
<feature type="region of interest" description="Disordered" evidence="6">
    <location>
        <begin position="1527"/>
        <end position="1585"/>
    </location>
</feature>
<evidence type="ECO:0000256" key="2">
    <source>
        <dbReference type="ARBA" id="ARBA00022448"/>
    </source>
</evidence>
<sequence length="1585" mass="171157">MNGTAPQVQPDPALSSASVSSTSATLARGASTVDGLAAAAQSTATSAAPTTTMSEPLPGSLFFPPKPKAANLPIITDPSVDPPTPAPVLVFGLWNPSDVERLRGSGVVFGLAVGVWLMTKLGGGFTGALLLGVFFGHYYSMSQDKLARKLRLEAEFNASKKKAQLGAEEADWFNAILAKFWLAYEPTLSATIKGSLEPILEWVCPTFIDSMKFSQFTLGTFPPQLRTIISSRYVSDDVIDFQFDLSLGSFGPRVSTTLTSGSTNDEYLAASSSADAANAPGSATLSRGGSAGNTGGGGAAAAATATSSATSLDDPDTATGAAPPGTADLALSAASMANSRVDLVVRIKGIALTVRAENVTLEGRMRVRMKLMSAFPFVKILEVFFLEPPKIGFELRPLVVGRHDCELDCGVSVYPNPLVLPFDDWFNNPMLETDASIGVLVVHIKNAVGLRNADILGKSDPYVQVTLANQAVAKTAVINNNLNPFWGKYVIVSKLEDTSLKLEVYDYDKSLRNKLLGYTEFNLGEIDPAGGAFRQTEFDLVDNEKRPGGKLRASVSFYPVATPAPAVAAAKDATKDSAAAPAASSDTASAASPPAPAAAQLAGTTTAAECPSGILKVTCHAARSLESTSKLRNPYVQVAFNGENVYTTRTKKHSNTPLWEETFEVFVPDFKTAKLHFRVRDDSSNVVGKSDQLLGQTVVNVSQGIKKKQQDDWWSLTDATTRDAKLRMTMKWRPVPLRNESAHHTAGALRVRVVGCFDLKGSLGSAKINPYVRLLTAGKPVSLQVWDYSRVSKDNFVGSVTLDLSKYLKANEETGYLESIGSGFEMLELMHQSHSKPRGKISVEVSFHPKNPAMNFSPDAHEVCGVMKLNVHQLKDLPRKANTFFEIYTEDPGLCLFRSPTRKRSSDPIFEQAVEVFIRQVYWSPLHIVIREDLGSSTSGPGEASGQALTAAAKSLTASAAGLVAHDSGSGAGKHGKGQPIIASLDMYAYDVIKEGLGDERWYAIGSGGAAASKAKLSFDFTPVDCVIDKNESFGAMGMLHLEIVGARNLPKVDQLGTCDPYCTVLLDGDKWHKTSVKQKNLNPVWKERTKIPIANRNRSVLKFQVWDWDRVGNNDLVDEAELNLAELVMEKQHTEELPLSECDNAFVIISYRFEPQRMDKIPSRHLTMTKATLDKFNPRPPQLAVQQLVPQLDGCWITLLHWRAIVFGRWRIDRHGYDGETATIDGDVTTLGGMGSRENSTDGLPRASSADFGSNSSLNTYVEDHPDKVTERGALTVTVIEATNLIAPQVCHQASPERPQPTYYESFTAPLPRGALTHDLFVTKCSVIDSNRVQTDTLIGTFEFNLWDLVMERIQSKKAVMDPRGTGWMHVSNDMTMTLNLDANAIALANKMQMARQAAANNAPPRADTSSEVYIGSKARAPPQLRVHFAVLIPPGAFNVAAHPMRPLPPGIVSNVDDHEEWKDEVLFPTALASSPPTPLTATYAGQGHSSQSLTANERDALLLSPTHRSREGSSTFGVGGMSDASSIMSHKSHKSGFSKFKKVFGRSPKDKEKNRGLGQSGPSKSVSLEDIPRLSTSSSLASN</sequence>
<keyword evidence="5" id="KW-0472">Membrane</keyword>
<evidence type="ECO:0000256" key="1">
    <source>
        <dbReference type="ARBA" id="ARBA00004370"/>
    </source>
</evidence>
<feature type="compositionally biased region" description="Basic residues" evidence="6">
    <location>
        <begin position="1532"/>
        <end position="1546"/>
    </location>
</feature>
<dbReference type="PANTHER" id="PTHR46980">
    <property type="entry name" value="TRICALBIN-1-RELATED"/>
    <property type="match status" value="1"/>
</dbReference>
<dbReference type="SMART" id="SM00239">
    <property type="entry name" value="C2"/>
    <property type="match status" value="5"/>
</dbReference>
<evidence type="ECO:0000313" key="9">
    <source>
        <dbReference type="EMBL" id="ORZ39282.1"/>
    </source>
</evidence>
<evidence type="ECO:0000259" key="8">
    <source>
        <dbReference type="PROSITE" id="PS51847"/>
    </source>
</evidence>
<evidence type="ECO:0000259" key="7">
    <source>
        <dbReference type="PROSITE" id="PS50004"/>
    </source>
</evidence>
<evidence type="ECO:0000313" key="10">
    <source>
        <dbReference type="Proteomes" id="UP000193411"/>
    </source>
</evidence>
<gene>
    <name evidence="9" type="ORF">BCR44DRAFT_1496796</name>
</gene>
<comment type="subcellular location">
    <subcellularLocation>
        <location evidence="1">Membrane</location>
    </subcellularLocation>
</comment>
<organism evidence="9 10">
    <name type="scientific">Catenaria anguillulae PL171</name>
    <dbReference type="NCBI Taxonomy" id="765915"/>
    <lineage>
        <taxon>Eukaryota</taxon>
        <taxon>Fungi</taxon>
        <taxon>Fungi incertae sedis</taxon>
        <taxon>Blastocladiomycota</taxon>
        <taxon>Blastocladiomycetes</taxon>
        <taxon>Blastocladiales</taxon>
        <taxon>Catenariaceae</taxon>
        <taxon>Catenaria</taxon>
    </lineage>
</organism>
<feature type="region of interest" description="Disordered" evidence="6">
    <location>
        <begin position="276"/>
        <end position="300"/>
    </location>
</feature>
<proteinExistence type="predicted"/>
<name>A0A1Y2I1K1_9FUNG</name>
<dbReference type="GO" id="GO:0008289">
    <property type="term" value="F:lipid binding"/>
    <property type="evidence" value="ECO:0007669"/>
    <property type="project" value="UniProtKB-KW"/>
</dbReference>
<keyword evidence="3" id="KW-0445">Lipid transport</keyword>
<accession>A0A1Y2I1K1</accession>
<feature type="domain" description="C2" evidence="7">
    <location>
        <begin position="1020"/>
        <end position="1138"/>
    </location>
</feature>
<feature type="domain" description="SMP-LTD" evidence="8">
    <location>
        <begin position="166"/>
        <end position="442"/>
    </location>
</feature>
<evidence type="ECO:0008006" key="11">
    <source>
        <dbReference type="Google" id="ProtNLM"/>
    </source>
</evidence>
<feature type="compositionally biased region" description="Gly residues" evidence="6">
    <location>
        <begin position="289"/>
        <end position="299"/>
    </location>
</feature>
<feature type="region of interest" description="Disordered" evidence="6">
    <location>
        <begin position="1"/>
        <end position="21"/>
    </location>
</feature>
<dbReference type="SUPFAM" id="SSF49562">
    <property type="entry name" value="C2 domain (Calcium/lipid-binding domain, CaLB)"/>
    <property type="match status" value="6"/>
</dbReference>
<keyword evidence="2" id="KW-0813">Transport</keyword>
<comment type="caution">
    <text evidence="9">The sequence shown here is derived from an EMBL/GenBank/DDBJ whole genome shotgun (WGS) entry which is preliminary data.</text>
</comment>
<feature type="compositionally biased region" description="Polar residues" evidence="6">
    <location>
        <begin position="1576"/>
        <end position="1585"/>
    </location>
</feature>
<evidence type="ECO:0000256" key="5">
    <source>
        <dbReference type="ARBA" id="ARBA00023136"/>
    </source>
</evidence>
<dbReference type="InterPro" id="IPR035892">
    <property type="entry name" value="C2_domain_sf"/>
</dbReference>
<evidence type="ECO:0000256" key="3">
    <source>
        <dbReference type="ARBA" id="ARBA00023055"/>
    </source>
</evidence>
<dbReference type="Proteomes" id="UP000193411">
    <property type="component" value="Unassembled WGS sequence"/>
</dbReference>
<feature type="region of interest" description="Disordered" evidence="6">
    <location>
        <begin position="1229"/>
        <end position="1251"/>
    </location>
</feature>
<dbReference type="InterPro" id="IPR031468">
    <property type="entry name" value="SMP_LBD"/>
</dbReference>
<dbReference type="OrthoDB" id="1029639at2759"/>
<dbReference type="Pfam" id="PF00168">
    <property type="entry name" value="C2"/>
    <property type="match status" value="4"/>
</dbReference>
<dbReference type="Gene3D" id="2.60.40.150">
    <property type="entry name" value="C2 domain"/>
    <property type="match status" value="4"/>
</dbReference>
<evidence type="ECO:0000256" key="6">
    <source>
        <dbReference type="SAM" id="MobiDB-lite"/>
    </source>
</evidence>
<dbReference type="InterPro" id="IPR052455">
    <property type="entry name" value="Tricalbin_domain"/>
</dbReference>
<keyword evidence="10" id="KW-1185">Reference proteome</keyword>
<dbReference type="PROSITE" id="PS51847">
    <property type="entry name" value="SMP"/>
    <property type="match status" value="1"/>
</dbReference>
<dbReference type="InterPro" id="IPR000008">
    <property type="entry name" value="C2_dom"/>
</dbReference>